<organism evidence="2 3">
    <name type="scientific">Corynebacterium efficiens (strain DSM 44549 / YS-314 / AJ 12310 / JCM 11189 / NBRC 100395)</name>
    <dbReference type="NCBI Taxonomy" id="196164"/>
    <lineage>
        <taxon>Bacteria</taxon>
        <taxon>Bacillati</taxon>
        <taxon>Actinomycetota</taxon>
        <taxon>Actinomycetes</taxon>
        <taxon>Mycobacteriales</taxon>
        <taxon>Corynebacteriaceae</taxon>
        <taxon>Corynebacterium</taxon>
    </lineage>
</organism>
<name>Q8FQ84_COREF</name>
<protein>
    <submittedName>
        <fullName evidence="2">Uncharacterized protein</fullName>
    </submittedName>
</protein>
<evidence type="ECO:0000313" key="3">
    <source>
        <dbReference type="Proteomes" id="UP000001409"/>
    </source>
</evidence>
<dbReference type="HOGENOM" id="CLU_1913527_0_0_11"/>
<keyword evidence="3" id="KW-1185">Reference proteome</keyword>
<proteinExistence type="predicted"/>
<dbReference type="Proteomes" id="UP000001409">
    <property type="component" value="Chromosome"/>
</dbReference>
<dbReference type="KEGG" id="cef:CE1249"/>
<evidence type="ECO:0000313" key="2">
    <source>
        <dbReference type="EMBL" id="BAC18059.1"/>
    </source>
</evidence>
<reference evidence="2 3" key="1">
    <citation type="journal article" date="2003" name="Genome Res.">
        <title>Comparative complete genome sequence analysis of the amino acid replacements responsible for the thermostability of Corynebacterium efficiens.</title>
        <authorList>
            <person name="Nishio Y."/>
            <person name="Nakamura Y."/>
            <person name="Kawarabayasi Y."/>
            <person name="Usuda Y."/>
            <person name="Kimura E."/>
            <person name="Sugimoto S."/>
            <person name="Matsui K."/>
            <person name="Yamagishi A."/>
            <person name="Kikuchi H."/>
            <person name="Ikeo K."/>
            <person name="Gojobori T."/>
        </authorList>
    </citation>
    <scope>NUCLEOTIDE SEQUENCE [LARGE SCALE GENOMIC DNA]</scope>
    <source>
        <strain evidence="3">DSM 44549 / YS-314 / AJ 12310 / JCM 11189 / NBRC 100395</strain>
    </source>
</reference>
<dbReference type="STRING" id="196164.gene:10741657"/>
<dbReference type="AlphaFoldDB" id="Q8FQ84"/>
<feature type="region of interest" description="Disordered" evidence="1">
    <location>
        <begin position="66"/>
        <end position="132"/>
    </location>
</feature>
<evidence type="ECO:0000256" key="1">
    <source>
        <dbReference type="SAM" id="MobiDB-lite"/>
    </source>
</evidence>
<sequence>MMHIKIIRSISLKISRRFFDLKSSSTRQGFMKGPFDVEVHVKALAGGDDVIVVHHEQTEGVGLQVEAAGGGEGLPGDHGGIPPDVAVGGADDGEGAHDSTLTETTTCSPRMPHHHHGSSRPAAGQSVAVQHL</sequence>
<accession>Q8FQ84</accession>
<dbReference type="EMBL" id="BA000035">
    <property type="protein sequence ID" value="BAC18059.1"/>
    <property type="molecule type" value="Genomic_DNA"/>
</dbReference>
<feature type="compositionally biased region" description="Polar residues" evidence="1">
    <location>
        <begin position="99"/>
        <end position="108"/>
    </location>
</feature>
<feature type="compositionally biased region" description="Gly residues" evidence="1">
    <location>
        <begin position="68"/>
        <end position="79"/>
    </location>
</feature>